<reference evidence="1 2" key="1">
    <citation type="submission" date="2019-10" db="EMBL/GenBank/DDBJ databases">
        <title>Dictyobacter vulcani sp. nov., within the class Ktedonobacteria, isolated from soil of volcanic Mt. Zao.</title>
        <authorList>
            <person name="Zheng Y."/>
            <person name="Wang C.M."/>
            <person name="Sakai Y."/>
            <person name="Abe K."/>
            <person name="Yokota A."/>
            <person name="Yabe S."/>
        </authorList>
    </citation>
    <scope>NUCLEOTIDE SEQUENCE [LARGE SCALE GENOMIC DNA]</scope>
    <source>
        <strain evidence="1 2">W12</strain>
    </source>
</reference>
<dbReference type="Proteomes" id="UP000326912">
    <property type="component" value="Unassembled WGS sequence"/>
</dbReference>
<comment type="caution">
    <text evidence="1">The sequence shown here is derived from an EMBL/GenBank/DDBJ whole genome shotgun (WGS) entry which is preliminary data.</text>
</comment>
<accession>A0A5J4L357</accession>
<organism evidence="1 2">
    <name type="scientific">Dictyobacter vulcani</name>
    <dbReference type="NCBI Taxonomy" id="2607529"/>
    <lineage>
        <taxon>Bacteria</taxon>
        <taxon>Bacillati</taxon>
        <taxon>Chloroflexota</taxon>
        <taxon>Ktedonobacteria</taxon>
        <taxon>Ktedonobacterales</taxon>
        <taxon>Dictyobacteraceae</taxon>
        <taxon>Dictyobacter</taxon>
    </lineage>
</organism>
<sequence>MTTSASNPHRLYLMQVATMAIGSLEVPVPCYLIQTNNGKNILIDSGLPPMLSCRQAGWPAPNRI</sequence>
<protein>
    <submittedName>
        <fullName evidence="1">Uncharacterized protein</fullName>
    </submittedName>
</protein>
<evidence type="ECO:0000313" key="2">
    <source>
        <dbReference type="Proteomes" id="UP000326912"/>
    </source>
</evidence>
<dbReference type="EMBL" id="BKZW01000004">
    <property type="protein sequence ID" value="GER91896.1"/>
    <property type="molecule type" value="Genomic_DNA"/>
</dbReference>
<dbReference type="RefSeq" id="WP_198925687.1">
    <property type="nucleotide sequence ID" value="NZ_BKZW01000004.1"/>
</dbReference>
<gene>
    <name evidence="1" type="ORF">KDW_60580</name>
</gene>
<name>A0A5J4L357_9CHLR</name>
<dbReference type="AlphaFoldDB" id="A0A5J4L357"/>
<proteinExistence type="predicted"/>
<keyword evidence="2" id="KW-1185">Reference proteome</keyword>
<evidence type="ECO:0000313" key="1">
    <source>
        <dbReference type="EMBL" id="GER91896.1"/>
    </source>
</evidence>